<protein>
    <recommendedName>
        <fullName evidence="3">DUF4261 domain-containing protein</fullName>
    </recommendedName>
</protein>
<dbReference type="EMBL" id="CP073767">
    <property type="protein sequence ID" value="UWZ58336.1"/>
    <property type="molecule type" value="Genomic_DNA"/>
</dbReference>
<sequence length="251" mass="27178">MPSYPFRPQHIYPRHVLCVLGTGLDLDTVGEVVRAAHAGATFDPADARTAPDPRMPVAFQVSLANATFTDADVAAVAAHDTVAYVLSPPIHSVSAWTISGQMLALTAALLRAGATAVKNESSGLTHGRERWLAIADRAATAPTEDDHVVSLYDAWVKRPISDDDGVLFSCGMHLLGAPEVEIVDGTLDDVPTIDAFAGYLLLEDPVLHDGEGFRVAVDAPRWTVEHRPCDRYEEDSFFYNPFGAWRLTRDG</sequence>
<dbReference type="RefSeq" id="WP_156089790.1">
    <property type="nucleotide sequence ID" value="NZ_CP073767.1"/>
</dbReference>
<dbReference type="Proteomes" id="UP001058003">
    <property type="component" value="Chromosome"/>
</dbReference>
<accession>A0A9Q9IMN3</accession>
<keyword evidence="2" id="KW-1185">Reference proteome</keyword>
<name>A0A9Q9IMN3_9ACTN</name>
<evidence type="ECO:0000313" key="2">
    <source>
        <dbReference type="Proteomes" id="UP001058003"/>
    </source>
</evidence>
<evidence type="ECO:0008006" key="3">
    <source>
        <dbReference type="Google" id="ProtNLM"/>
    </source>
</evidence>
<dbReference type="AlphaFoldDB" id="A0A9Q9IMN3"/>
<evidence type="ECO:0000313" key="1">
    <source>
        <dbReference type="EMBL" id="UWZ58336.1"/>
    </source>
</evidence>
<dbReference type="KEGG" id="daur:Daura_20450"/>
<reference evidence="1" key="1">
    <citation type="submission" date="2021-04" db="EMBL/GenBank/DDBJ databases">
        <title>Dactylosporangium aurantiacum NRRL B-8018 full assembly.</title>
        <authorList>
            <person name="Hartkoorn R.C."/>
            <person name="Beaudoing E."/>
            <person name="Hot D."/>
        </authorList>
    </citation>
    <scope>NUCLEOTIDE SEQUENCE</scope>
    <source>
        <strain evidence="1">NRRL B-8018</strain>
    </source>
</reference>
<proteinExistence type="predicted"/>
<dbReference type="OrthoDB" id="4158605at2"/>
<organism evidence="1 2">
    <name type="scientific">Dactylosporangium aurantiacum</name>
    <dbReference type="NCBI Taxonomy" id="35754"/>
    <lineage>
        <taxon>Bacteria</taxon>
        <taxon>Bacillati</taxon>
        <taxon>Actinomycetota</taxon>
        <taxon>Actinomycetes</taxon>
        <taxon>Micromonosporales</taxon>
        <taxon>Micromonosporaceae</taxon>
        <taxon>Dactylosporangium</taxon>
    </lineage>
</organism>
<gene>
    <name evidence="1" type="ORF">Daura_20450</name>
</gene>